<dbReference type="Pfam" id="PF13676">
    <property type="entry name" value="TIR_2"/>
    <property type="match status" value="1"/>
</dbReference>
<dbReference type="InterPro" id="IPR035897">
    <property type="entry name" value="Toll_tir_struct_dom_sf"/>
</dbReference>
<proteinExistence type="predicted"/>
<protein>
    <submittedName>
        <fullName evidence="2">Toll/interleukin-1 receptor domain-containing protein</fullName>
    </submittedName>
</protein>
<keyword evidence="3" id="KW-1185">Reference proteome</keyword>
<gene>
    <name evidence="2" type="ORF">AGRA3207_002017</name>
</gene>
<name>A0ABX8QTY0_9ACTN</name>
<accession>A0ABX8QTY0</accession>
<feature type="domain" description="TIR" evidence="1">
    <location>
        <begin position="217"/>
        <end position="348"/>
    </location>
</feature>
<evidence type="ECO:0000313" key="2">
    <source>
        <dbReference type="EMBL" id="QXJ21187.1"/>
    </source>
</evidence>
<dbReference type="EMBL" id="CP059572">
    <property type="protein sequence ID" value="QXJ21187.1"/>
    <property type="molecule type" value="Genomic_DNA"/>
</dbReference>
<evidence type="ECO:0000259" key="1">
    <source>
        <dbReference type="SMART" id="SM00255"/>
    </source>
</evidence>
<dbReference type="Proteomes" id="UP001049518">
    <property type="component" value="Chromosome"/>
</dbReference>
<reference evidence="2" key="1">
    <citation type="submission" date="2020-07" db="EMBL/GenBank/DDBJ databases">
        <authorList>
            <person name="Tarantini F.S."/>
            <person name="Hong K.W."/>
            <person name="Chan K.G."/>
        </authorList>
    </citation>
    <scope>NUCLEOTIDE SEQUENCE</scope>
    <source>
        <strain evidence="2">32-07</strain>
    </source>
</reference>
<dbReference type="Gene3D" id="3.40.50.10140">
    <property type="entry name" value="Toll/interleukin-1 receptor homology (TIR) domain"/>
    <property type="match status" value="1"/>
</dbReference>
<dbReference type="RefSeq" id="WP_231334324.1">
    <property type="nucleotide sequence ID" value="NZ_CP059572.1"/>
</dbReference>
<dbReference type="SUPFAM" id="SSF52200">
    <property type="entry name" value="Toll/Interleukin receptor TIR domain"/>
    <property type="match status" value="1"/>
</dbReference>
<sequence length="351" mass="38208">MRRLLLSVDAKGYGGATDRRQERMQVDLLAVLDEAAERTGLSRSGWTRQPGGDGELAILPDTEPEARVVEDFPRALAGALRARNRDVRPELRLRLRLAVHHGVTLDAPNGHAGAGPVAVSRLCDSRPLKDALAASGADLAVIYSRQVFADTIRQERTGLGPKELREVRVVQKEFDEPAWMWIPGHDVHALVLPASDEPGSDPEPGPVLEPVPDPGGEIDAVMCFAEQDVATVERLALKLRRRGVTVWIEPWVEPGLVVLLEKERAIGAASNGILVFSRAAVTQPGVLDDYAALLARVHEPGGRRFVPVLIEDVPLPRFAALRRPLDLTGDRFDEDGRIDLLARAIGIDTTG</sequence>
<dbReference type="InterPro" id="IPR000157">
    <property type="entry name" value="TIR_dom"/>
</dbReference>
<keyword evidence="2" id="KW-0675">Receptor</keyword>
<evidence type="ECO:0000313" key="3">
    <source>
        <dbReference type="Proteomes" id="UP001049518"/>
    </source>
</evidence>
<dbReference type="SMART" id="SM00255">
    <property type="entry name" value="TIR"/>
    <property type="match status" value="1"/>
</dbReference>
<organism evidence="2 3">
    <name type="scientific">Actinomadura graeca</name>
    <dbReference type="NCBI Taxonomy" id="2750812"/>
    <lineage>
        <taxon>Bacteria</taxon>
        <taxon>Bacillati</taxon>
        <taxon>Actinomycetota</taxon>
        <taxon>Actinomycetes</taxon>
        <taxon>Streptosporangiales</taxon>
        <taxon>Thermomonosporaceae</taxon>
        <taxon>Actinomadura</taxon>
    </lineage>
</organism>